<dbReference type="Gene3D" id="3.30.470.20">
    <property type="entry name" value="ATP-grasp fold, B domain"/>
    <property type="match status" value="1"/>
</dbReference>
<comment type="caution">
    <text evidence="1">The sequence shown here is derived from an EMBL/GenBank/DDBJ whole genome shotgun (WGS) entry which is preliminary data.</text>
</comment>
<proteinExistence type="predicted"/>
<dbReference type="RefSeq" id="WP_389217873.1">
    <property type="nucleotide sequence ID" value="NZ_JBIACJ010000003.1"/>
</dbReference>
<keyword evidence="2" id="KW-1185">Reference proteome</keyword>
<dbReference type="SUPFAM" id="SSF56059">
    <property type="entry name" value="Glutathione synthetase ATP-binding domain-like"/>
    <property type="match status" value="1"/>
</dbReference>
<gene>
    <name evidence="1" type="ORF">ACFYKT_07810</name>
</gene>
<dbReference type="Proteomes" id="UP001601058">
    <property type="component" value="Unassembled WGS sequence"/>
</dbReference>
<accession>A0ABW6JZT3</accession>
<reference evidence="1 2" key="1">
    <citation type="submission" date="2024-08" db="EMBL/GenBank/DDBJ databases">
        <title>Two novel Cytobacillus novel species.</title>
        <authorList>
            <person name="Liu G."/>
        </authorList>
    </citation>
    <scope>NUCLEOTIDE SEQUENCE [LARGE SCALE GENOMIC DNA]</scope>
    <source>
        <strain evidence="1 2">FJAT-53684</strain>
    </source>
</reference>
<dbReference type="InterPro" id="IPR026838">
    <property type="entry name" value="YheC/D"/>
</dbReference>
<sequence length="457" mass="52507">MTFSLLPITIIPVKKFQQNDVHVQVSHSLIKYWEIDTSKPLILTVGRNQIVTRVRGEAITKDEIFLAENIFSELFLPLKEAQWIASFSRKDNRLTLGPVIGVLTEIDQTGEEPHFRTIHTFCRELHDHMADIGGFLYVFQLSDFSDGKLNGYYLENNRWQKSSVPLPNVIYNRIHSRKLEASPFFQQFKTMLLTENIAIFNDRFLSKEIVHQILYSEEYMQPYLPETSLLTEQSLQVILEKYHSIFIKPIHGSQGRNIIKVSKENNQLSAKLSTGMGKDNILSFGDFSQFHKWLKPFLKRRKYIVQQAIPLITYKERQLDFRILCHKNFQDAWKATSAVARISADQQFVSNIARGGDMMRPLHILSLLSDRSIALQQLELMKELAVEIASLICQTADGLVGELGIDIGVDEDGKLWIIEVNSKPSKNIEEGSKKIRPSAKALLEYCTFLSFGARRNE</sequence>
<protein>
    <submittedName>
        <fullName evidence="1">YheC/YheD family protein</fullName>
    </submittedName>
</protein>
<organism evidence="1 2">
    <name type="scientific">Cytobacillus mangrovibacter</name>
    <dbReference type="NCBI Taxonomy" id="3299024"/>
    <lineage>
        <taxon>Bacteria</taxon>
        <taxon>Bacillati</taxon>
        <taxon>Bacillota</taxon>
        <taxon>Bacilli</taxon>
        <taxon>Bacillales</taxon>
        <taxon>Bacillaceae</taxon>
        <taxon>Cytobacillus</taxon>
    </lineage>
</organism>
<evidence type="ECO:0000313" key="2">
    <source>
        <dbReference type="Proteomes" id="UP001601058"/>
    </source>
</evidence>
<evidence type="ECO:0000313" key="1">
    <source>
        <dbReference type="EMBL" id="MFE8696258.1"/>
    </source>
</evidence>
<dbReference type="Pfam" id="PF14398">
    <property type="entry name" value="ATPgrasp_YheCD"/>
    <property type="match status" value="1"/>
</dbReference>
<name>A0ABW6JZT3_9BACI</name>
<dbReference type="EMBL" id="JBIACJ010000003">
    <property type="protein sequence ID" value="MFE8696258.1"/>
    <property type="molecule type" value="Genomic_DNA"/>
</dbReference>